<gene>
    <name evidence="1" type="ORF">A2675_02775</name>
</gene>
<comment type="caution">
    <text evidence="1">The sequence shown here is derived from an EMBL/GenBank/DDBJ whole genome shotgun (WGS) entry which is preliminary data.</text>
</comment>
<sequence>MANNTNEIRVQDFQQRVLDLRANFSKGLNQIIDQALKENIPVAIIIADKNGLPNAWGYWGQKNAFDGTPEQLMRVYTWDAISSHPRPFEQVRVMADDLFVPRVLDLQKDTGPTPAINNQ</sequence>
<proteinExistence type="predicted"/>
<dbReference type="STRING" id="1802723.A2675_02775"/>
<dbReference type="Proteomes" id="UP000176997">
    <property type="component" value="Unassembled WGS sequence"/>
</dbReference>
<dbReference type="EMBL" id="MHUS01000021">
    <property type="protein sequence ID" value="OHA80648.1"/>
    <property type="molecule type" value="Genomic_DNA"/>
</dbReference>
<accession>A0A1G2S7F2</accession>
<protein>
    <submittedName>
        <fullName evidence="1">Uncharacterized protein</fullName>
    </submittedName>
</protein>
<organism evidence="1 2">
    <name type="scientific">Candidatus Yonathbacteria bacterium RIFCSPHIGHO2_01_FULL_51_10</name>
    <dbReference type="NCBI Taxonomy" id="1802723"/>
    <lineage>
        <taxon>Bacteria</taxon>
        <taxon>Candidatus Yonathiibacteriota</taxon>
    </lineage>
</organism>
<evidence type="ECO:0000313" key="1">
    <source>
        <dbReference type="EMBL" id="OHA80648.1"/>
    </source>
</evidence>
<reference evidence="1 2" key="1">
    <citation type="journal article" date="2016" name="Nat. Commun.">
        <title>Thousands of microbial genomes shed light on interconnected biogeochemical processes in an aquifer system.</title>
        <authorList>
            <person name="Anantharaman K."/>
            <person name="Brown C.T."/>
            <person name="Hug L.A."/>
            <person name="Sharon I."/>
            <person name="Castelle C.J."/>
            <person name="Probst A.J."/>
            <person name="Thomas B.C."/>
            <person name="Singh A."/>
            <person name="Wilkins M.J."/>
            <person name="Karaoz U."/>
            <person name="Brodie E.L."/>
            <person name="Williams K.H."/>
            <person name="Hubbard S.S."/>
            <person name="Banfield J.F."/>
        </authorList>
    </citation>
    <scope>NUCLEOTIDE SEQUENCE [LARGE SCALE GENOMIC DNA]</scope>
</reference>
<evidence type="ECO:0000313" key="2">
    <source>
        <dbReference type="Proteomes" id="UP000176997"/>
    </source>
</evidence>
<dbReference type="AlphaFoldDB" id="A0A1G2S7F2"/>
<name>A0A1G2S7F2_9BACT</name>